<evidence type="ECO:0000259" key="5">
    <source>
        <dbReference type="PROSITE" id="PS50931"/>
    </source>
</evidence>
<dbReference type="InterPro" id="IPR005119">
    <property type="entry name" value="LysR_subst-bd"/>
</dbReference>
<organism evidence="6">
    <name type="scientific">uncultured Alphaproteobacteria bacterium</name>
    <dbReference type="NCBI Taxonomy" id="91750"/>
    <lineage>
        <taxon>Bacteria</taxon>
        <taxon>Pseudomonadati</taxon>
        <taxon>Pseudomonadota</taxon>
        <taxon>Alphaproteobacteria</taxon>
        <taxon>environmental samples</taxon>
    </lineage>
</organism>
<dbReference type="PANTHER" id="PTHR30126:SF98">
    <property type="entry name" value="HTH-TYPE TRANSCRIPTIONAL ACTIVATOR BAUR"/>
    <property type="match status" value="1"/>
</dbReference>
<keyword evidence="2" id="KW-0805">Transcription regulation</keyword>
<dbReference type="InterPro" id="IPR036390">
    <property type="entry name" value="WH_DNA-bd_sf"/>
</dbReference>
<dbReference type="SUPFAM" id="SSF53850">
    <property type="entry name" value="Periplasmic binding protein-like II"/>
    <property type="match status" value="1"/>
</dbReference>
<sequence length="307" mass="33744">MARPAFRVGTVGDTDLRLLRVFRTVVERGGFAQAEAELNVTRSAISLSIADLEKRLGLRLCRRGRAGFALTDEGRRVYDALVRLLTGVETFRAEVHAIHARLSGELAIGLIDNLVTMPRMRVTNALTALKRRGPGVAIRIRMAPPSDVERGVLDGRLHVGVIPELRRLQGLDYQALYQEEAHLYCAAAHPLFARADAEISIDDIAAADAVMPAHAPAEEIGPLLHRLTSTATATDREGVAFLILTGLYVGFLPDHVAAQWVGQGRMRPIRPDLTGYRTRYAVITRKGGRPNMVLETFMEEVARSPET</sequence>
<evidence type="ECO:0000256" key="4">
    <source>
        <dbReference type="ARBA" id="ARBA00023163"/>
    </source>
</evidence>
<keyword evidence="3" id="KW-0238">DNA-binding</keyword>
<keyword evidence="4" id="KW-0804">Transcription</keyword>
<proteinExistence type="inferred from homology"/>
<dbReference type="GO" id="GO:0000976">
    <property type="term" value="F:transcription cis-regulatory region binding"/>
    <property type="evidence" value="ECO:0007669"/>
    <property type="project" value="TreeGrafter"/>
</dbReference>
<dbReference type="InterPro" id="IPR036388">
    <property type="entry name" value="WH-like_DNA-bd_sf"/>
</dbReference>
<dbReference type="CDD" id="cd05466">
    <property type="entry name" value="PBP2_LTTR_substrate"/>
    <property type="match status" value="1"/>
</dbReference>
<evidence type="ECO:0000256" key="1">
    <source>
        <dbReference type="ARBA" id="ARBA00009437"/>
    </source>
</evidence>
<evidence type="ECO:0000256" key="2">
    <source>
        <dbReference type="ARBA" id="ARBA00023015"/>
    </source>
</evidence>
<evidence type="ECO:0000256" key="3">
    <source>
        <dbReference type="ARBA" id="ARBA00023125"/>
    </source>
</evidence>
<protein>
    <submittedName>
        <fullName evidence="6">Transcriptional regulator, LysR family</fullName>
    </submittedName>
</protein>
<evidence type="ECO:0000313" key="6">
    <source>
        <dbReference type="EMBL" id="SBW12996.1"/>
    </source>
</evidence>
<accession>A0A212KMP6</accession>
<dbReference type="Pfam" id="PF00126">
    <property type="entry name" value="HTH_1"/>
    <property type="match status" value="1"/>
</dbReference>
<dbReference type="GO" id="GO:0003700">
    <property type="term" value="F:DNA-binding transcription factor activity"/>
    <property type="evidence" value="ECO:0007669"/>
    <property type="project" value="InterPro"/>
</dbReference>
<dbReference type="PANTHER" id="PTHR30126">
    <property type="entry name" value="HTH-TYPE TRANSCRIPTIONAL REGULATOR"/>
    <property type="match status" value="1"/>
</dbReference>
<dbReference type="Pfam" id="PF03466">
    <property type="entry name" value="LysR_substrate"/>
    <property type="match status" value="1"/>
</dbReference>
<dbReference type="Gene3D" id="3.40.190.290">
    <property type="match status" value="1"/>
</dbReference>
<gene>
    <name evidence="6" type="ORF">KL86APRO_40015</name>
</gene>
<dbReference type="PROSITE" id="PS50931">
    <property type="entry name" value="HTH_LYSR"/>
    <property type="match status" value="1"/>
</dbReference>
<reference evidence="6" key="1">
    <citation type="submission" date="2016-04" db="EMBL/GenBank/DDBJ databases">
        <authorList>
            <person name="Evans L.H."/>
            <person name="Alamgir A."/>
            <person name="Owens N."/>
            <person name="Weber N.D."/>
            <person name="Virtaneva K."/>
            <person name="Barbian K."/>
            <person name="Babar A."/>
            <person name="Rosenke K."/>
        </authorList>
    </citation>
    <scope>NUCLEOTIDE SEQUENCE</scope>
    <source>
        <strain evidence="6">86</strain>
    </source>
</reference>
<dbReference type="EMBL" id="FLUO01000004">
    <property type="protein sequence ID" value="SBW12996.1"/>
    <property type="molecule type" value="Genomic_DNA"/>
</dbReference>
<dbReference type="SUPFAM" id="SSF46785">
    <property type="entry name" value="Winged helix' DNA-binding domain"/>
    <property type="match status" value="1"/>
</dbReference>
<comment type="similarity">
    <text evidence="1">Belongs to the LysR transcriptional regulatory family.</text>
</comment>
<dbReference type="Gene3D" id="1.10.10.10">
    <property type="entry name" value="Winged helix-like DNA-binding domain superfamily/Winged helix DNA-binding domain"/>
    <property type="match status" value="1"/>
</dbReference>
<dbReference type="AlphaFoldDB" id="A0A212KMP6"/>
<name>A0A212KMP6_9PROT</name>
<dbReference type="InterPro" id="IPR000847">
    <property type="entry name" value="LysR_HTH_N"/>
</dbReference>
<feature type="domain" description="HTH lysR-type" evidence="5">
    <location>
        <begin position="14"/>
        <end position="71"/>
    </location>
</feature>